<dbReference type="InterPro" id="IPR029026">
    <property type="entry name" value="tRNA_m1G_MTases_N"/>
</dbReference>
<evidence type="ECO:0000259" key="11">
    <source>
        <dbReference type="Pfam" id="PF04452"/>
    </source>
</evidence>
<dbReference type="CDD" id="cd18084">
    <property type="entry name" value="RsmE-like"/>
    <property type="match status" value="1"/>
</dbReference>
<dbReference type="GO" id="GO:0070042">
    <property type="term" value="F:rRNA (uridine-N3-)-methyltransferase activity"/>
    <property type="evidence" value="ECO:0007669"/>
    <property type="project" value="TreeGrafter"/>
</dbReference>
<dbReference type="PIRSF" id="PIRSF015601">
    <property type="entry name" value="MTase_slr0722"/>
    <property type="match status" value="1"/>
</dbReference>
<evidence type="ECO:0000256" key="9">
    <source>
        <dbReference type="ARBA" id="ARBA00047944"/>
    </source>
</evidence>
<comment type="subcellular location">
    <subcellularLocation>
        <location evidence="1 10">Cytoplasm</location>
    </subcellularLocation>
</comment>
<dbReference type="GO" id="GO:0070475">
    <property type="term" value="P:rRNA base methylation"/>
    <property type="evidence" value="ECO:0007669"/>
    <property type="project" value="TreeGrafter"/>
</dbReference>
<dbReference type="Proteomes" id="UP000239907">
    <property type="component" value="Unassembled WGS sequence"/>
</dbReference>
<evidence type="ECO:0000256" key="7">
    <source>
        <dbReference type="ARBA" id="ARBA00022691"/>
    </source>
</evidence>
<evidence type="ECO:0000259" key="12">
    <source>
        <dbReference type="Pfam" id="PF20260"/>
    </source>
</evidence>
<keyword evidence="3 10" id="KW-0963">Cytoplasm</keyword>
<dbReference type="Pfam" id="PF04452">
    <property type="entry name" value="Methyltrans_RNA"/>
    <property type="match status" value="1"/>
</dbReference>
<evidence type="ECO:0000313" key="13">
    <source>
        <dbReference type="EMBL" id="PQJ27675.1"/>
    </source>
</evidence>
<keyword evidence="7 10" id="KW-0949">S-adenosyl-L-methionine</keyword>
<keyword evidence="4 10" id="KW-0698">rRNA processing</keyword>
<dbReference type="PANTHER" id="PTHR30027">
    <property type="entry name" value="RIBOSOMAL RNA SMALL SUBUNIT METHYLTRANSFERASE E"/>
    <property type="match status" value="1"/>
</dbReference>
<sequence>MNSINRYYLPEDQWSSCELVLTGDEAHHCTRVLRQKVGDAVVVFDGVGRSVQCKVVSVDKSKVILEKDGEIEIQPRGLALHLCQAIPKSGNMELIVQKAVELGVASIQPLMTENTVAKADGKKLQKWQRIVLEACKQCGQNWLPEVKPVAQFNEWVDSREKYQLEIVAALDPRSEVIKVVLERQCEISSATLLVGPEGDLSQSEYDAAIASGYHPVSLGEIVLRVETATLYCLSVLSYEYAK</sequence>
<evidence type="ECO:0000256" key="5">
    <source>
        <dbReference type="ARBA" id="ARBA00022603"/>
    </source>
</evidence>
<keyword evidence="6 10" id="KW-0808">Transferase</keyword>
<gene>
    <name evidence="13" type="ORF">BSZ32_03615</name>
</gene>
<dbReference type="InterPro" id="IPR046886">
    <property type="entry name" value="RsmE_MTase_dom"/>
</dbReference>
<dbReference type="OrthoDB" id="9815641at2"/>
<comment type="caution">
    <text evidence="13">The sequence shown here is derived from an EMBL/GenBank/DDBJ whole genome shotgun (WGS) entry which is preliminary data.</text>
</comment>
<evidence type="ECO:0000256" key="1">
    <source>
        <dbReference type="ARBA" id="ARBA00004496"/>
    </source>
</evidence>
<dbReference type="InterPro" id="IPR046887">
    <property type="entry name" value="RsmE_PUA-like"/>
</dbReference>
<dbReference type="Pfam" id="PF20260">
    <property type="entry name" value="PUA_4"/>
    <property type="match status" value="1"/>
</dbReference>
<feature type="domain" description="Ribosomal RNA small subunit methyltransferase E methyltransferase" evidence="11">
    <location>
        <begin position="78"/>
        <end position="236"/>
    </location>
</feature>
<evidence type="ECO:0000256" key="2">
    <source>
        <dbReference type="ARBA" id="ARBA00005528"/>
    </source>
</evidence>
<name>A0A2S7TY50_9BACT</name>
<organism evidence="13 14">
    <name type="scientific">Rubritalea profundi</name>
    <dbReference type="NCBI Taxonomy" id="1658618"/>
    <lineage>
        <taxon>Bacteria</taxon>
        <taxon>Pseudomonadati</taxon>
        <taxon>Verrucomicrobiota</taxon>
        <taxon>Verrucomicrobiia</taxon>
        <taxon>Verrucomicrobiales</taxon>
        <taxon>Rubritaleaceae</taxon>
        <taxon>Rubritalea</taxon>
    </lineage>
</organism>
<evidence type="ECO:0000256" key="4">
    <source>
        <dbReference type="ARBA" id="ARBA00022552"/>
    </source>
</evidence>
<dbReference type="EC" id="2.1.1.193" evidence="10"/>
<evidence type="ECO:0000256" key="6">
    <source>
        <dbReference type="ARBA" id="ARBA00022679"/>
    </source>
</evidence>
<dbReference type="NCBIfam" id="NF008692">
    <property type="entry name" value="PRK11713.1-5"/>
    <property type="match status" value="1"/>
</dbReference>
<dbReference type="EMBL" id="MQWA01000001">
    <property type="protein sequence ID" value="PQJ27675.1"/>
    <property type="molecule type" value="Genomic_DNA"/>
</dbReference>
<dbReference type="InterPro" id="IPR015947">
    <property type="entry name" value="PUA-like_sf"/>
</dbReference>
<evidence type="ECO:0000313" key="14">
    <source>
        <dbReference type="Proteomes" id="UP000239907"/>
    </source>
</evidence>
<dbReference type="SUPFAM" id="SSF88697">
    <property type="entry name" value="PUA domain-like"/>
    <property type="match status" value="1"/>
</dbReference>
<dbReference type="InterPro" id="IPR029028">
    <property type="entry name" value="Alpha/beta_knot_MTases"/>
</dbReference>
<comment type="function">
    <text evidence="8 10">Specifically methylates the N3 position of the uracil ring of uridine 1498 (m3U1498) in 16S rRNA. Acts on the fully assembled 30S ribosomal subunit.</text>
</comment>
<keyword evidence="5 10" id="KW-0489">Methyltransferase</keyword>
<protein>
    <recommendedName>
        <fullName evidence="10">Ribosomal RNA small subunit methyltransferase E</fullName>
        <ecNumber evidence="10">2.1.1.193</ecNumber>
    </recommendedName>
</protein>
<dbReference type="PANTHER" id="PTHR30027:SF3">
    <property type="entry name" value="16S RRNA (URACIL(1498)-N(3))-METHYLTRANSFERASE"/>
    <property type="match status" value="1"/>
</dbReference>
<dbReference type="InterPro" id="IPR006700">
    <property type="entry name" value="RsmE"/>
</dbReference>
<proteinExistence type="inferred from homology"/>
<dbReference type="GO" id="GO:0005737">
    <property type="term" value="C:cytoplasm"/>
    <property type="evidence" value="ECO:0007669"/>
    <property type="project" value="UniProtKB-SubCell"/>
</dbReference>
<reference evidence="13 14" key="1">
    <citation type="submission" date="2016-12" db="EMBL/GenBank/DDBJ databases">
        <title>Study of bacterial adaptation to deep sea.</title>
        <authorList>
            <person name="Song J."/>
            <person name="Yoshizawa S."/>
            <person name="Kogure K."/>
        </authorList>
    </citation>
    <scope>NUCLEOTIDE SEQUENCE [LARGE SCALE GENOMIC DNA]</scope>
    <source>
        <strain evidence="13 14">SAORIC-165</strain>
    </source>
</reference>
<comment type="similarity">
    <text evidence="2 10">Belongs to the RNA methyltransferase RsmE family.</text>
</comment>
<comment type="catalytic activity">
    <reaction evidence="9 10">
        <text>uridine(1498) in 16S rRNA + S-adenosyl-L-methionine = N(3)-methyluridine(1498) in 16S rRNA + S-adenosyl-L-homocysteine + H(+)</text>
        <dbReference type="Rhea" id="RHEA:42920"/>
        <dbReference type="Rhea" id="RHEA-COMP:10283"/>
        <dbReference type="Rhea" id="RHEA-COMP:10284"/>
        <dbReference type="ChEBI" id="CHEBI:15378"/>
        <dbReference type="ChEBI" id="CHEBI:57856"/>
        <dbReference type="ChEBI" id="CHEBI:59789"/>
        <dbReference type="ChEBI" id="CHEBI:65315"/>
        <dbReference type="ChEBI" id="CHEBI:74502"/>
        <dbReference type="EC" id="2.1.1.193"/>
    </reaction>
</comment>
<accession>A0A2S7TY50</accession>
<evidence type="ECO:0000256" key="3">
    <source>
        <dbReference type="ARBA" id="ARBA00022490"/>
    </source>
</evidence>
<dbReference type="RefSeq" id="WP_105042162.1">
    <property type="nucleotide sequence ID" value="NZ_MQWA01000001.1"/>
</dbReference>
<evidence type="ECO:0000256" key="10">
    <source>
        <dbReference type="PIRNR" id="PIRNR015601"/>
    </source>
</evidence>
<dbReference type="NCBIfam" id="TIGR00046">
    <property type="entry name" value="RsmE family RNA methyltransferase"/>
    <property type="match status" value="1"/>
</dbReference>
<keyword evidence="14" id="KW-1185">Reference proteome</keyword>
<dbReference type="AlphaFoldDB" id="A0A2S7TY50"/>
<dbReference type="SUPFAM" id="SSF75217">
    <property type="entry name" value="alpha/beta knot"/>
    <property type="match status" value="1"/>
</dbReference>
<evidence type="ECO:0000256" key="8">
    <source>
        <dbReference type="ARBA" id="ARBA00025699"/>
    </source>
</evidence>
<dbReference type="Gene3D" id="3.40.1280.10">
    <property type="match status" value="1"/>
</dbReference>
<feature type="domain" description="Ribosomal RNA small subunit methyltransferase E PUA-like" evidence="12">
    <location>
        <begin position="21"/>
        <end position="66"/>
    </location>
</feature>